<dbReference type="AlphaFoldDB" id="A0AA88IFX4"/>
<evidence type="ECO:0000313" key="1">
    <source>
        <dbReference type="EMBL" id="KAK2727955.1"/>
    </source>
</evidence>
<reference evidence="1" key="1">
    <citation type="submission" date="2023-07" db="EMBL/GenBank/DDBJ databases">
        <title>Chromosome-level genome assembly of Artemia franciscana.</title>
        <authorList>
            <person name="Jo E."/>
        </authorList>
    </citation>
    <scope>NUCLEOTIDE SEQUENCE</scope>
    <source>
        <tissue evidence="1">Whole body</tissue>
    </source>
</reference>
<gene>
    <name evidence="1" type="ORF">QYM36_008433</name>
</gene>
<evidence type="ECO:0000313" key="2">
    <source>
        <dbReference type="Proteomes" id="UP001187531"/>
    </source>
</evidence>
<keyword evidence="2" id="KW-1185">Reference proteome</keyword>
<proteinExistence type="predicted"/>
<organism evidence="1 2">
    <name type="scientific">Artemia franciscana</name>
    <name type="common">Brine shrimp</name>
    <name type="synonym">Artemia sanfranciscana</name>
    <dbReference type="NCBI Taxonomy" id="6661"/>
    <lineage>
        <taxon>Eukaryota</taxon>
        <taxon>Metazoa</taxon>
        <taxon>Ecdysozoa</taxon>
        <taxon>Arthropoda</taxon>
        <taxon>Crustacea</taxon>
        <taxon>Branchiopoda</taxon>
        <taxon>Anostraca</taxon>
        <taxon>Artemiidae</taxon>
        <taxon>Artemia</taxon>
    </lineage>
</organism>
<dbReference type="EMBL" id="JAVRJZ010000001">
    <property type="protein sequence ID" value="KAK2727955.1"/>
    <property type="molecule type" value="Genomic_DNA"/>
</dbReference>
<sequence length="119" mass="13769">MVIVIDYAIGNHRRLDRYTILQHIVSCDSKNIVSDIQFKNCDMDPFRVIFYEKFVSQAVKDLYEGKCPKTIAARLESGEGLEEESAELEIWKARFAELLNINRVDVDSDCWVENPAVIR</sequence>
<accession>A0AA88IFX4</accession>
<name>A0AA88IFX4_ARTSF</name>
<protein>
    <submittedName>
        <fullName evidence="1">Uncharacterized protein</fullName>
    </submittedName>
</protein>
<dbReference type="Proteomes" id="UP001187531">
    <property type="component" value="Unassembled WGS sequence"/>
</dbReference>
<comment type="caution">
    <text evidence="1">The sequence shown here is derived from an EMBL/GenBank/DDBJ whole genome shotgun (WGS) entry which is preliminary data.</text>
</comment>